<dbReference type="Proteomes" id="UP000594121">
    <property type="component" value="Chromosome"/>
</dbReference>
<dbReference type="Pfam" id="PF01909">
    <property type="entry name" value="NTP_transf_2"/>
    <property type="match status" value="1"/>
</dbReference>
<gene>
    <name evidence="2" type="ORF">IG193_01935</name>
</gene>
<dbReference type="GO" id="GO:0016779">
    <property type="term" value="F:nucleotidyltransferase activity"/>
    <property type="evidence" value="ECO:0007669"/>
    <property type="project" value="InterPro"/>
</dbReference>
<dbReference type="Gene3D" id="3.30.460.10">
    <property type="entry name" value="Beta Polymerase, domain 2"/>
    <property type="match status" value="1"/>
</dbReference>
<proteinExistence type="predicted"/>
<dbReference type="EMBL" id="CP062310">
    <property type="protein sequence ID" value="QOJ79247.1"/>
    <property type="molecule type" value="Genomic_DNA"/>
</dbReference>
<dbReference type="RefSeq" id="WP_192819219.1">
    <property type="nucleotide sequence ID" value="NZ_CP062310.1"/>
</dbReference>
<reference evidence="2 3" key="1">
    <citation type="submission" date="2020-10" db="EMBL/GenBank/DDBJ databases">
        <title>Thermofilum lucidum 3507LT sp. nov. a novel member of Thermofilaceae family isolated from Chile hot spring, and proposal of description order Thermofilales.</title>
        <authorList>
            <person name="Zayulina K.S."/>
            <person name="Elcheninov A.G."/>
            <person name="Toshchakov S.V."/>
            <person name="Kublanov I.V."/>
        </authorList>
    </citation>
    <scope>NUCLEOTIDE SEQUENCE [LARGE SCALE GENOMIC DNA]</scope>
    <source>
        <strain evidence="2 3">3507LT</strain>
    </source>
</reference>
<organism evidence="2 3">
    <name type="scientific">Infirmifilum lucidum</name>
    <dbReference type="NCBI Taxonomy" id="2776706"/>
    <lineage>
        <taxon>Archaea</taxon>
        <taxon>Thermoproteota</taxon>
        <taxon>Thermoprotei</taxon>
        <taxon>Thermofilales</taxon>
        <taxon>Thermofilaceae</taxon>
        <taxon>Infirmifilum</taxon>
    </lineage>
</organism>
<protein>
    <submittedName>
        <fullName evidence="2">Nucleotidyltransferase domain-containing protein</fullName>
    </submittedName>
</protein>
<dbReference type="GeneID" id="59148617"/>
<evidence type="ECO:0000313" key="2">
    <source>
        <dbReference type="EMBL" id="QOJ79247.1"/>
    </source>
</evidence>
<dbReference type="AlphaFoldDB" id="A0A7L9FHQ0"/>
<accession>A0A7L9FHQ0</accession>
<evidence type="ECO:0000259" key="1">
    <source>
        <dbReference type="Pfam" id="PF01909"/>
    </source>
</evidence>
<evidence type="ECO:0000313" key="3">
    <source>
        <dbReference type="Proteomes" id="UP000594121"/>
    </source>
</evidence>
<dbReference type="SUPFAM" id="SSF81301">
    <property type="entry name" value="Nucleotidyltransferase"/>
    <property type="match status" value="1"/>
</dbReference>
<feature type="domain" description="Polymerase nucleotidyl transferase" evidence="1">
    <location>
        <begin position="11"/>
        <end position="81"/>
    </location>
</feature>
<sequence length="143" mass="16007">MAGETESLEGLVKLLVESLPVKAIILFGSRARGDWIPGSDYDLLIIADFKENYLARLRRVLEILKDVKLPVEPHPYTLEEALNMLSRGNPLIVDAMEEGRVLYSSSELDVLVGKYRELKERGLARTSTTIVVPPWQDEGSPSQ</sequence>
<dbReference type="InterPro" id="IPR043519">
    <property type="entry name" value="NT_sf"/>
</dbReference>
<dbReference type="PANTHER" id="PTHR43449:SF1">
    <property type="entry name" value="POLYMERASE BETA NUCLEOTIDYLTRANSFERASE DOMAIN-CONTAINING PROTEIN"/>
    <property type="match status" value="1"/>
</dbReference>
<name>A0A7L9FHQ0_9CREN</name>
<keyword evidence="3" id="KW-1185">Reference proteome</keyword>
<dbReference type="InterPro" id="IPR002934">
    <property type="entry name" value="Polymerase_NTP_transf_dom"/>
</dbReference>
<dbReference type="PANTHER" id="PTHR43449">
    <property type="entry name" value="NUCLEOTIDYLTRANSFERASE"/>
    <property type="match status" value="1"/>
</dbReference>
<dbReference type="InParanoid" id="A0A7L9FHQ0"/>
<keyword evidence="2" id="KW-0808">Transferase</keyword>
<dbReference type="CDD" id="cd05403">
    <property type="entry name" value="NT_KNTase_like"/>
    <property type="match status" value="1"/>
</dbReference>
<dbReference type="KEGG" id="thel:IG193_01935"/>